<name>A0A543HW85_9MICO</name>
<protein>
    <submittedName>
        <fullName evidence="1">Uncharacterized protein</fullName>
    </submittedName>
</protein>
<comment type="caution">
    <text evidence="1">The sequence shown here is derived from an EMBL/GenBank/DDBJ whole genome shotgun (WGS) entry which is preliminary data.</text>
</comment>
<dbReference type="Proteomes" id="UP000316747">
    <property type="component" value="Unassembled WGS sequence"/>
</dbReference>
<evidence type="ECO:0000313" key="2">
    <source>
        <dbReference type="Proteomes" id="UP000316747"/>
    </source>
</evidence>
<accession>A0A543HW85</accession>
<sequence length="71" mass="8329">MVCVRRNVYIIATSDTRNTLIRGPIRQWLKDHDVPAYWSAVNRGWFVRDERMPDLRAELEHAGYSVRGASR</sequence>
<keyword evidence="2" id="KW-1185">Reference proteome</keyword>
<reference evidence="1 2" key="1">
    <citation type="submission" date="2019-06" db="EMBL/GenBank/DDBJ databases">
        <title>Genome sequencing of plant associated microbes to promote plant fitness in Sorghum bicolor and Oryza sativa.</title>
        <authorList>
            <person name="Coleman-Derr D."/>
        </authorList>
    </citation>
    <scope>NUCLEOTIDE SEQUENCE [LARGE SCALE GENOMIC DNA]</scope>
    <source>
        <strain evidence="1 2">KV-663</strain>
    </source>
</reference>
<dbReference type="EMBL" id="VFPM01000002">
    <property type="protein sequence ID" value="TQM62584.1"/>
    <property type="molecule type" value="Genomic_DNA"/>
</dbReference>
<proteinExistence type="predicted"/>
<dbReference type="AlphaFoldDB" id="A0A543HW85"/>
<gene>
    <name evidence="1" type="ORF">FBY41_2620</name>
</gene>
<organism evidence="1 2">
    <name type="scientific">Humibacillus xanthopallidus</name>
    <dbReference type="NCBI Taxonomy" id="412689"/>
    <lineage>
        <taxon>Bacteria</taxon>
        <taxon>Bacillati</taxon>
        <taxon>Actinomycetota</taxon>
        <taxon>Actinomycetes</taxon>
        <taxon>Micrococcales</taxon>
        <taxon>Intrasporangiaceae</taxon>
        <taxon>Humibacillus</taxon>
    </lineage>
</organism>
<evidence type="ECO:0000313" key="1">
    <source>
        <dbReference type="EMBL" id="TQM62584.1"/>
    </source>
</evidence>